<accession>A0A087HEY5</accession>
<proteinExistence type="predicted"/>
<dbReference type="Gramene" id="KFK40687">
    <property type="protein sequence ID" value="KFK40687"/>
    <property type="gene ID" value="AALP_AA2G028300"/>
</dbReference>
<dbReference type="SUPFAM" id="SSF55008">
    <property type="entry name" value="HMA, heavy metal-associated domain"/>
    <property type="match status" value="1"/>
</dbReference>
<dbReference type="Proteomes" id="UP000029120">
    <property type="component" value="Chromosome 2"/>
</dbReference>
<sequence length="112" mass="12846">MKETEWNRGRRLNAIARDIMSRTIADGQEQYAFNVGYHEDGKTKKKIVTYIHDAPGVITYTYDIENGVVTVKGKEIDEDEIRTKLDEIKKKSNEICSPTKTEKWGLSCFGTK</sequence>
<dbReference type="Gene3D" id="3.30.70.100">
    <property type="match status" value="1"/>
</dbReference>
<organism evidence="1 2">
    <name type="scientific">Arabis alpina</name>
    <name type="common">Alpine rock-cress</name>
    <dbReference type="NCBI Taxonomy" id="50452"/>
    <lineage>
        <taxon>Eukaryota</taxon>
        <taxon>Viridiplantae</taxon>
        <taxon>Streptophyta</taxon>
        <taxon>Embryophyta</taxon>
        <taxon>Tracheophyta</taxon>
        <taxon>Spermatophyta</taxon>
        <taxon>Magnoliopsida</taxon>
        <taxon>eudicotyledons</taxon>
        <taxon>Gunneridae</taxon>
        <taxon>Pentapetalae</taxon>
        <taxon>rosids</taxon>
        <taxon>malvids</taxon>
        <taxon>Brassicales</taxon>
        <taxon>Brassicaceae</taxon>
        <taxon>Arabideae</taxon>
        <taxon>Arabis</taxon>
    </lineage>
</organism>
<name>A0A087HEY5_ARAAL</name>
<keyword evidence="2" id="KW-1185">Reference proteome</keyword>
<reference evidence="2" key="1">
    <citation type="journal article" date="2015" name="Nat. Plants">
        <title>Genome expansion of Arabis alpina linked with retrotransposition and reduced symmetric DNA methylation.</title>
        <authorList>
            <person name="Willing E.M."/>
            <person name="Rawat V."/>
            <person name="Mandakova T."/>
            <person name="Maumus F."/>
            <person name="James G.V."/>
            <person name="Nordstroem K.J."/>
            <person name="Becker C."/>
            <person name="Warthmann N."/>
            <person name="Chica C."/>
            <person name="Szarzynska B."/>
            <person name="Zytnicki M."/>
            <person name="Albani M.C."/>
            <person name="Kiefer C."/>
            <person name="Bergonzi S."/>
            <person name="Castaings L."/>
            <person name="Mateos J.L."/>
            <person name="Berns M.C."/>
            <person name="Bujdoso N."/>
            <person name="Piofczyk T."/>
            <person name="de Lorenzo L."/>
            <person name="Barrero-Sicilia C."/>
            <person name="Mateos I."/>
            <person name="Piednoel M."/>
            <person name="Hagmann J."/>
            <person name="Chen-Min-Tao R."/>
            <person name="Iglesias-Fernandez R."/>
            <person name="Schuster S.C."/>
            <person name="Alonso-Blanco C."/>
            <person name="Roudier F."/>
            <person name="Carbonero P."/>
            <person name="Paz-Ares J."/>
            <person name="Davis S.J."/>
            <person name="Pecinka A."/>
            <person name="Quesneville H."/>
            <person name="Colot V."/>
            <person name="Lysak M.A."/>
            <person name="Weigel D."/>
            <person name="Coupland G."/>
            <person name="Schneeberger K."/>
        </authorList>
    </citation>
    <scope>NUCLEOTIDE SEQUENCE [LARGE SCALE GENOMIC DNA]</scope>
    <source>
        <strain evidence="2">cv. Pajares</strain>
    </source>
</reference>
<gene>
    <name evidence="1" type="ordered locus">AALP_Aa2g028300</name>
</gene>
<evidence type="ECO:0008006" key="3">
    <source>
        <dbReference type="Google" id="ProtNLM"/>
    </source>
</evidence>
<protein>
    <recommendedName>
        <fullName evidence="3">HMA domain-containing protein</fullName>
    </recommendedName>
</protein>
<dbReference type="AlphaFoldDB" id="A0A087HEY5"/>
<evidence type="ECO:0000313" key="2">
    <source>
        <dbReference type="Proteomes" id="UP000029120"/>
    </source>
</evidence>
<dbReference type="InterPro" id="IPR036163">
    <property type="entry name" value="HMA_dom_sf"/>
</dbReference>
<dbReference type="GO" id="GO:0046872">
    <property type="term" value="F:metal ion binding"/>
    <property type="evidence" value="ECO:0007669"/>
    <property type="project" value="InterPro"/>
</dbReference>
<dbReference type="EMBL" id="CM002870">
    <property type="protein sequence ID" value="KFK40687.1"/>
    <property type="molecule type" value="Genomic_DNA"/>
</dbReference>
<evidence type="ECO:0000313" key="1">
    <source>
        <dbReference type="EMBL" id="KFK40687.1"/>
    </source>
</evidence>